<keyword evidence="1" id="KW-0472">Membrane</keyword>
<gene>
    <name evidence="2" type="ORF">ABH943_006428</name>
</gene>
<accession>A0ABW8MVE9</accession>
<keyword evidence="1" id="KW-0812">Transmembrane</keyword>
<dbReference type="Proteomes" id="UP001620514">
    <property type="component" value="Unassembled WGS sequence"/>
</dbReference>
<keyword evidence="3" id="KW-1185">Reference proteome</keyword>
<sequence>MESLADMEPVVAVGQGILFGMVVVGTCVRLDAQEPRPGLRCLPGPLATGRFICALARCGAIPDLAASGGHGRPPGVALTALGSARRGYAV</sequence>
<dbReference type="EMBL" id="JBIYDN010000025">
    <property type="protein sequence ID" value="MFK4446396.1"/>
    <property type="molecule type" value="Genomic_DNA"/>
</dbReference>
<reference evidence="2 3" key="2">
    <citation type="submission" date="2024-11" db="EMBL/GenBank/DDBJ databases">
        <title>Using genomics to understand microbial adaptation to soil warming.</title>
        <authorList>
            <person name="Deangelis K.M. PhD."/>
        </authorList>
    </citation>
    <scope>NUCLEOTIDE SEQUENCE [LARGE SCALE GENOMIC DNA]</scope>
    <source>
        <strain evidence="2 3">GAS97</strain>
    </source>
</reference>
<evidence type="ECO:0000313" key="2">
    <source>
        <dbReference type="EMBL" id="MFK4446396.1"/>
    </source>
</evidence>
<proteinExistence type="predicted"/>
<keyword evidence="1" id="KW-1133">Transmembrane helix</keyword>
<reference evidence="2 3" key="1">
    <citation type="submission" date="2024-10" db="EMBL/GenBank/DDBJ databases">
        <authorList>
            <person name="Deangelis K."/>
            <person name="Huntemann M."/>
            <person name="Clum A."/>
            <person name="Wang J."/>
            <person name="Palaniappan K."/>
            <person name="Ritter S."/>
            <person name="Chen I.-M."/>
            <person name="Stamatis D."/>
            <person name="Reddy T."/>
            <person name="O'Malley R."/>
            <person name="Daum C."/>
            <person name="Ng V."/>
            <person name="Ivanova N."/>
            <person name="Kyrpides N."/>
            <person name="Woyke T."/>
        </authorList>
    </citation>
    <scope>NUCLEOTIDE SEQUENCE [LARGE SCALE GENOMIC DNA]</scope>
    <source>
        <strain evidence="2 3">GAS97</strain>
    </source>
</reference>
<protein>
    <submittedName>
        <fullName evidence="2">Uncharacterized protein</fullName>
    </submittedName>
</protein>
<organism evidence="2 3">
    <name type="scientific">Caballeronia udeis</name>
    <dbReference type="NCBI Taxonomy" id="1232866"/>
    <lineage>
        <taxon>Bacteria</taxon>
        <taxon>Pseudomonadati</taxon>
        <taxon>Pseudomonadota</taxon>
        <taxon>Betaproteobacteria</taxon>
        <taxon>Burkholderiales</taxon>
        <taxon>Burkholderiaceae</taxon>
        <taxon>Caballeronia</taxon>
    </lineage>
</organism>
<evidence type="ECO:0000256" key="1">
    <source>
        <dbReference type="SAM" id="Phobius"/>
    </source>
</evidence>
<evidence type="ECO:0000313" key="3">
    <source>
        <dbReference type="Proteomes" id="UP001620514"/>
    </source>
</evidence>
<comment type="caution">
    <text evidence="2">The sequence shown here is derived from an EMBL/GenBank/DDBJ whole genome shotgun (WGS) entry which is preliminary data.</text>
</comment>
<feature type="transmembrane region" description="Helical" evidence="1">
    <location>
        <begin position="12"/>
        <end position="30"/>
    </location>
</feature>
<name>A0ABW8MVE9_9BURK</name>